<protein>
    <submittedName>
        <fullName evidence="1">RNA-directed DNA polymerase, eukaryota, Reverse transcriptase zinc-binding domain protein</fullName>
    </submittedName>
</protein>
<keyword evidence="1" id="KW-0808">Transferase</keyword>
<accession>A0A2U1LT92</accession>
<keyword evidence="2" id="KW-1185">Reference proteome</keyword>
<evidence type="ECO:0000313" key="1">
    <source>
        <dbReference type="EMBL" id="PWA52215.1"/>
    </source>
</evidence>
<name>A0A2U1LT92_ARTAN</name>
<dbReference type="Proteomes" id="UP000245207">
    <property type="component" value="Unassembled WGS sequence"/>
</dbReference>
<dbReference type="InterPro" id="IPR036691">
    <property type="entry name" value="Endo/exonu/phosph_ase_sf"/>
</dbReference>
<dbReference type="EMBL" id="PKPP01007869">
    <property type="protein sequence ID" value="PWA52215.1"/>
    <property type="molecule type" value="Genomic_DNA"/>
</dbReference>
<sequence length="203" mass="23848">MLVDKYLNKKIVPSDEVISCWLIDMVKYFKDHRDIDKMKEVKDAKIGMEEIEKMYWEVLSIQNSICWFLLFPWIVIASWNIRSLNQEKKQKDARNLIQEEKLQVCAILETHLKAGNLSTDCDKVFGSWSWISNSSFSKNSSRIVVAWNSNRIKLSPITVSRHSIFCIVEALQVILKCFVVSYMLQTQVWKEEVCGKSYKWLKV</sequence>
<keyword evidence="1" id="KW-0548">Nucleotidyltransferase</keyword>
<proteinExistence type="predicted"/>
<organism evidence="1 2">
    <name type="scientific">Artemisia annua</name>
    <name type="common">Sweet wormwood</name>
    <dbReference type="NCBI Taxonomy" id="35608"/>
    <lineage>
        <taxon>Eukaryota</taxon>
        <taxon>Viridiplantae</taxon>
        <taxon>Streptophyta</taxon>
        <taxon>Embryophyta</taxon>
        <taxon>Tracheophyta</taxon>
        <taxon>Spermatophyta</taxon>
        <taxon>Magnoliopsida</taxon>
        <taxon>eudicotyledons</taxon>
        <taxon>Gunneridae</taxon>
        <taxon>Pentapetalae</taxon>
        <taxon>asterids</taxon>
        <taxon>campanulids</taxon>
        <taxon>Asterales</taxon>
        <taxon>Asteraceae</taxon>
        <taxon>Asteroideae</taxon>
        <taxon>Anthemideae</taxon>
        <taxon>Artemisiinae</taxon>
        <taxon>Artemisia</taxon>
    </lineage>
</organism>
<dbReference type="Gene3D" id="3.60.10.10">
    <property type="entry name" value="Endonuclease/exonuclease/phosphatase"/>
    <property type="match status" value="1"/>
</dbReference>
<dbReference type="GO" id="GO:0003964">
    <property type="term" value="F:RNA-directed DNA polymerase activity"/>
    <property type="evidence" value="ECO:0007669"/>
    <property type="project" value="UniProtKB-KW"/>
</dbReference>
<comment type="caution">
    <text evidence="1">The sequence shown here is derived from an EMBL/GenBank/DDBJ whole genome shotgun (WGS) entry which is preliminary data.</text>
</comment>
<dbReference type="AlphaFoldDB" id="A0A2U1LT92"/>
<dbReference type="SUPFAM" id="SSF56219">
    <property type="entry name" value="DNase I-like"/>
    <property type="match status" value="1"/>
</dbReference>
<evidence type="ECO:0000313" key="2">
    <source>
        <dbReference type="Proteomes" id="UP000245207"/>
    </source>
</evidence>
<gene>
    <name evidence="1" type="ORF">CTI12_AA456970</name>
</gene>
<reference evidence="1 2" key="1">
    <citation type="journal article" date="2018" name="Mol. Plant">
        <title>The genome of Artemisia annua provides insight into the evolution of Asteraceae family and artemisinin biosynthesis.</title>
        <authorList>
            <person name="Shen Q."/>
            <person name="Zhang L."/>
            <person name="Liao Z."/>
            <person name="Wang S."/>
            <person name="Yan T."/>
            <person name="Shi P."/>
            <person name="Liu M."/>
            <person name="Fu X."/>
            <person name="Pan Q."/>
            <person name="Wang Y."/>
            <person name="Lv Z."/>
            <person name="Lu X."/>
            <person name="Zhang F."/>
            <person name="Jiang W."/>
            <person name="Ma Y."/>
            <person name="Chen M."/>
            <person name="Hao X."/>
            <person name="Li L."/>
            <person name="Tang Y."/>
            <person name="Lv G."/>
            <person name="Zhou Y."/>
            <person name="Sun X."/>
            <person name="Brodelius P.E."/>
            <person name="Rose J.K.C."/>
            <person name="Tang K."/>
        </authorList>
    </citation>
    <scope>NUCLEOTIDE SEQUENCE [LARGE SCALE GENOMIC DNA]</scope>
    <source>
        <strain evidence="2">cv. Huhao1</strain>
        <tissue evidence="1">Leaf</tissue>
    </source>
</reference>
<keyword evidence="1" id="KW-0695">RNA-directed DNA polymerase</keyword>